<protein>
    <submittedName>
        <fullName evidence="3">Uncharacterized protein</fullName>
    </submittedName>
</protein>
<dbReference type="EMBL" id="JBBWRZ010000001">
    <property type="protein sequence ID" value="KAK8247196.1"/>
    <property type="molecule type" value="Genomic_DNA"/>
</dbReference>
<evidence type="ECO:0000256" key="1">
    <source>
        <dbReference type="SAM" id="MobiDB-lite"/>
    </source>
</evidence>
<keyword evidence="2" id="KW-0472">Membrane</keyword>
<keyword evidence="4" id="KW-1185">Reference proteome</keyword>
<keyword evidence="2" id="KW-0812">Transmembrane</keyword>
<name>A0ABR1Z4J0_9PEZI</name>
<organism evidence="3 4">
    <name type="scientific">Phyllosticta capitalensis</name>
    <dbReference type="NCBI Taxonomy" id="121624"/>
    <lineage>
        <taxon>Eukaryota</taxon>
        <taxon>Fungi</taxon>
        <taxon>Dikarya</taxon>
        <taxon>Ascomycota</taxon>
        <taxon>Pezizomycotina</taxon>
        <taxon>Dothideomycetes</taxon>
        <taxon>Dothideomycetes incertae sedis</taxon>
        <taxon>Botryosphaeriales</taxon>
        <taxon>Phyllostictaceae</taxon>
        <taxon>Phyllosticta</taxon>
    </lineage>
</organism>
<keyword evidence="2" id="KW-1133">Transmembrane helix</keyword>
<gene>
    <name evidence="3" type="ORF">HDK90DRAFT_35522</name>
</gene>
<comment type="caution">
    <text evidence="3">The sequence shown here is derived from an EMBL/GenBank/DDBJ whole genome shotgun (WGS) entry which is preliminary data.</text>
</comment>
<reference evidence="3 4" key="1">
    <citation type="submission" date="2024-04" db="EMBL/GenBank/DDBJ databases">
        <title>Phyllosticta paracitricarpa is synonymous to the EU quarantine fungus P. citricarpa based on phylogenomic analyses.</title>
        <authorList>
            <consortium name="Lawrence Berkeley National Laboratory"/>
            <person name="Van Ingen-Buijs V.A."/>
            <person name="Van Westerhoven A.C."/>
            <person name="Haridas S."/>
            <person name="Skiadas P."/>
            <person name="Martin F."/>
            <person name="Groenewald J.Z."/>
            <person name="Crous P.W."/>
            <person name="Seidl M.F."/>
        </authorList>
    </citation>
    <scope>NUCLEOTIDE SEQUENCE [LARGE SCALE GENOMIC DNA]</scope>
    <source>
        <strain evidence="3 4">CBS 123374</strain>
    </source>
</reference>
<dbReference type="Proteomes" id="UP001492380">
    <property type="component" value="Unassembled WGS sequence"/>
</dbReference>
<feature type="compositionally biased region" description="Basic residues" evidence="1">
    <location>
        <begin position="111"/>
        <end position="133"/>
    </location>
</feature>
<feature type="region of interest" description="Disordered" evidence="1">
    <location>
        <begin position="110"/>
        <end position="154"/>
    </location>
</feature>
<evidence type="ECO:0000256" key="2">
    <source>
        <dbReference type="SAM" id="Phobius"/>
    </source>
</evidence>
<accession>A0ABR1Z4J0</accession>
<evidence type="ECO:0000313" key="4">
    <source>
        <dbReference type="Proteomes" id="UP001492380"/>
    </source>
</evidence>
<evidence type="ECO:0000313" key="3">
    <source>
        <dbReference type="EMBL" id="KAK8247196.1"/>
    </source>
</evidence>
<feature type="transmembrane region" description="Helical" evidence="2">
    <location>
        <begin position="15"/>
        <end position="35"/>
    </location>
</feature>
<sequence>MGIEASTSAPLSSRALPFASAAIFVRLPAFGFFIFRPRRRYTEYTRLILYTTSDRTCLCCTCRLPIVRRWHIAFIHACRDMLHLFRRYCWLQPVLTRLGRLPRELQNQHHLDHHHHHQNPTSLTRRHLHHHWKTGPVRPRPTAKCRSHNGSQNH</sequence>
<proteinExistence type="predicted"/>